<dbReference type="Proteomes" id="UP000324222">
    <property type="component" value="Unassembled WGS sequence"/>
</dbReference>
<dbReference type="EMBL" id="VSRR010001322">
    <property type="protein sequence ID" value="MPC24375.1"/>
    <property type="molecule type" value="Genomic_DNA"/>
</dbReference>
<reference evidence="1 2" key="1">
    <citation type="submission" date="2019-05" db="EMBL/GenBank/DDBJ databases">
        <title>Another draft genome of Portunus trituberculatus and its Hox gene families provides insights of decapod evolution.</title>
        <authorList>
            <person name="Jeong J.-H."/>
            <person name="Song I."/>
            <person name="Kim S."/>
            <person name="Choi T."/>
            <person name="Kim D."/>
            <person name="Ryu S."/>
            <person name="Kim W."/>
        </authorList>
    </citation>
    <scope>NUCLEOTIDE SEQUENCE [LARGE SCALE GENOMIC DNA]</scope>
    <source>
        <tissue evidence="1">Muscle</tissue>
    </source>
</reference>
<protein>
    <submittedName>
        <fullName evidence="1">Uncharacterized protein</fullName>
    </submittedName>
</protein>
<evidence type="ECO:0000313" key="1">
    <source>
        <dbReference type="EMBL" id="MPC24375.1"/>
    </source>
</evidence>
<organism evidence="1 2">
    <name type="scientific">Portunus trituberculatus</name>
    <name type="common">Swimming crab</name>
    <name type="synonym">Neptunus trituberculatus</name>
    <dbReference type="NCBI Taxonomy" id="210409"/>
    <lineage>
        <taxon>Eukaryota</taxon>
        <taxon>Metazoa</taxon>
        <taxon>Ecdysozoa</taxon>
        <taxon>Arthropoda</taxon>
        <taxon>Crustacea</taxon>
        <taxon>Multicrustacea</taxon>
        <taxon>Malacostraca</taxon>
        <taxon>Eumalacostraca</taxon>
        <taxon>Eucarida</taxon>
        <taxon>Decapoda</taxon>
        <taxon>Pleocyemata</taxon>
        <taxon>Brachyura</taxon>
        <taxon>Eubrachyura</taxon>
        <taxon>Portunoidea</taxon>
        <taxon>Portunidae</taxon>
        <taxon>Portuninae</taxon>
        <taxon>Portunus</taxon>
    </lineage>
</organism>
<evidence type="ECO:0000313" key="2">
    <source>
        <dbReference type="Proteomes" id="UP000324222"/>
    </source>
</evidence>
<accession>A0A5B7DSX3</accession>
<name>A0A5B7DSX3_PORTR</name>
<keyword evidence="2" id="KW-1185">Reference proteome</keyword>
<gene>
    <name evidence="1" type="ORF">E2C01_017456</name>
</gene>
<comment type="caution">
    <text evidence="1">The sequence shown here is derived from an EMBL/GenBank/DDBJ whole genome shotgun (WGS) entry which is preliminary data.</text>
</comment>
<sequence length="135" mass="14538">MKGRGWGAYFHRNVPRLSRFKRITGKSCSAFLFYDFPCGVECLGQVCGIPLSVGWRGCGTLQRSVVARWLAGWLAVGVARRGKATVAFGGVAGVAWRGVASPRFPGTGYEHEGTRGKKQWRGAATIAGGGCEMRQ</sequence>
<dbReference type="AlphaFoldDB" id="A0A5B7DSX3"/>
<proteinExistence type="predicted"/>